<evidence type="ECO:0000256" key="2">
    <source>
        <dbReference type="SAM" id="MobiDB-lite"/>
    </source>
</evidence>
<dbReference type="AlphaFoldDB" id="A0A7S2GN15"/>
<protein>
    <recommendedName>
        <fullName evidence="4">Myosin tail domain-containing protein</fullName>
    </recommendedName>
</protein>
<organism evidence="3">
    <name type="scientific">Haptolina brevifila</name>
    <dbReference type="NCBI Taxonomy" id="156173"/>
    <lineage>
        <taxon>Eukaryota</taxon>
        <taxon>Haptista</taxon>
        <taxon>Haptophyta</taxon>
        <taxon>Prymnesiophyceae</taxon>
        <taxon>Prymnesiales</taxon>
        <taxon>Prymnesiaceae</taxon>
        <taxon>Haptolina</taxon>
    </lineage>
</organism>
<evidence type="ECO:0000256" key="1">
    <source>
        <dbReference type="SAM" id="Coils"/>
    </source>
</evidence>
<gene>
    <name evidence="3" type="ORF">CBRE1094_LOCUS18541</name>
</gene>
<proteinExistence type="predicted"/>
<evidence type="ECO:0008006" key="4">
    <source>
        <dbReference type="Google" id="ProtNLM"/>
    </source>
</evidence>
<dbReference type="EMBL" id="HBGU01033924">
    <property type="protein sequence ID" value="CAD9457941.1"/>
    <property type="molecule type" value="Transcribed_RNA"/>
</dbReference>
<accession>A0A7S2GN15</accession>
<reference evidence="3" key="1">
    <citation type="submission" date="2021-01" db="EMBL/GenBank/DDBJ databases">
        <authorList>
            <person name="Corre E."/>
            <person name="Pelletier E."/>
            <person name="Niang G."/>
            <person name="Scheremetjew M."/>
            <person name="Finn R."/>
            <person name="Kale V."/>
            <person name="Holt S."/>
            <person name="Cochrane G."/>
            <person name="Meng A."/>
            <person name="Brown T."/>
            <person name="Cohen L."/>
        </authorList>
    </citation>
    <scope>NUCLEOTIDE SEQUENCE</scope>
    <source>
        <strain evidence="3">UTEX LB 985</strain>
    </source>
</reference>
<name>A0A7S2GN15_9EUKA</name>
<keyword evidence="1" id="KW-0175">Coiled coil</keyword>
<feature type="compositionally biased region" description="Gly residues" evidence="2">
    <location>
        <begin position="230"/>
        <end position="244"/>
    </location>
</feature>
<feature type="region of interest" description="Disordered" evidence="2">
    <location>
        <begin position="228"/>
        <end position="248"/>
    </location>
</feature>
<sequence>MAQAQQHNRYERAARELVMKAREALKEEHQREMNELRLQLESDAVRKTVGAEMKLKALDEQAREEQEDLREEAQGKISQLEETIEELESQLAKANGRADAAEEAAREEVAQMQGNCDAMLSALEEAQQETELKRETNMKLKDEIIGNDHLTVANLNRIKHLEQENTKINQHADLLEQENEELREELLKNKDEKENGASDDEVKELKAVLAEREAQLISISHRLAEATGGNNAGSGAGSGAGIGGMLSPIGRRDSSLMERFGFANMKSSSSFS</sequence>
<feature type="coiled-coil region" evidence="1">
    <location>
        <begin position="7"/>
        <end position="195"/>
    </location>
</feature>
<evidence type="ECO:0000313" key="3">
    <source>
        <dbReference type="EMBL" id="CAD9457941.1"/>
    </source>
</evidence>